<evidence type="ECO:0000313" key="2">
    <source>
        <dbReference type="Proteomes" id="UP000045978"/>
    </source>
</evidence>
<reference evidence="1 2" key="1">
    <citation type="submission" date="2015-07" db="EMBL/GenBank/DDBJ databases">
        <authorList>
            <person name="Noorani M."/>
        </authorList>
    </citation>
    <scope>NUCLEOTIDE SEQUENCE [LARGE SCALE GENOMIC DNA]</scope>
    <source>
        <strain evidence="1">LMG730</strain>
    </source>
</reference>
<proteinExistence type="predicted"/>
<dbReference type="Proteomes" id="UP000045978">
    <property type="component" value="Unassembled WGS sequence"/>
</dbReference>
<sequence length="249" mass="26650">MSNDNKLAVATEAPPYPVSVLYLIYGIDGDGAISYAIDNGAVASFWCGQQFDLGGKHYYTGFAYATRGKYGNDDEDTFPGPDESVSLSQATFVLTDPGSERPWTVFHAQRYVGAFGNYERADAVDEKRKPQQHVLDNGHLLLALPTSSFGNGVTSAGFALFTFDPNKNELGGYEAWVYRGTVAAGEDNEASSDEEGVVPHVSSVGTLRFQPLPGEPMPAVQIALSGTAIAGPGRARMLDASDVVLYAYD</sequence>
<evidence type="ECO:0000313" key="1">
    <source>
        <dbReference type="EMBL" id="CTP83160.1"/>
    </source>
</evidence>
<protein>
    <submittedName>
        <fullName evidence="1">Uncharacterized protein</fullName>
    </submittedName>
</protein>
<dbReference type="EMBL" id="CXOJ01000005">
    <property type="protein sequence ID" value="CTP83160.1"/>
    <property type="molecule type" value="Genomic_DNA"/>
</dbReference>
<gene>
    <name evidence="1" type="ORF">XTPLMG730_0342</name>
</gene>
<accession>A0A0K2ZIG7</accession>
<organism evidence="1 2">
    <name type="scientific">Xanthomonas graminis pv. phlei</name>
    <dbReference type="NCBI Taxonomy" id="487906"/>
    <lineage>
        <taxon>Bacteria</taxon>
        <taxon>Pseudomonadati</taxon>
        <taxon>Pseudomonadota</taxon>
        <taxon>Gammaproteobacteria</taxon>
        <taxon>Lysobacterales</taxon>
        <taxon>Lysobacteraceae</taxon>
        <taxon>Xanthomonas</taxon>
        <taxon>Xanthomonas translucens group</taxon>
        <taxon>Xanthomonas graminis</taxon>
    </lineage>
</organism>
<dbReference type="AlphaFoldDB" id="A0A0K2ZIG7"/>
<name>A0A0K2ZIG7_9XANT</name>